<evidence type="ECO:0000256" key="3">
    <source>
        <dbReference type="ARBA" id="ARBA00022679"/>
    </source>
</evidence>
<comment type="catalytic activity">
    <reaction evidence="8">
        <text>L-seryl-[protein] + ATP = O-phospho-L-seryl-[protein] + ADP + H(+)</text>
        <dbReference type="Rhea" id="RHEA:17989"/>
        <dbReference type="Rhea" id="RHEA-COMP:9863"/>
        <dbReference type="Rhea" id="RHEA-COMP:11604"/>
        <dbReference type="ChEBI" id="CHEBI:15378"/>
        <dbReference type="ChEBI" id="CHEBI:29999"/>
        <dbReference type="ChEBI" id="CHEBI:30616"/>
        <dbReference type="ChEBI" id="CHEBI:83421"/>
        <dbReference type="ChEBI" id="CHEBI:456216"/>
        <dbReference type="EC" id="2.7.11.1"/>
    </reaction>
</comment>
<reference evidence="12 13" key="1">
    <citation type="journal article" date="2009" name="Genome Res.">
        <title>Comparative genomics of protoploid Saccharomycetaceae.</title>
        <authorList>
            <consortium name="The Genolevures Consortium"/>
            <person name="Souciet J.-L."/>
            <person name="Dujon B."/>
            <person name="Gaillardin C."/>
            <person name="Johnston M."/>
            <person name="Baret P.V."/>
            <person name="Cliften P."/>
            <person name="Sherman D.J."/>
            <person name="Weissenbach J."/>
            <person name="Westhof E."/>
            <person name="Wincker P."/>
            <person name="Jubin C."/>
            <person name="Poulain J."/>
            <person name="Barbe V."/>
            <person name="Segurens B."/>
            <person name="Artiguenave F."/>
            <person name="Anthouard V."/>
            <person name="Vacherie B."/>
            <person name="Val M.-E."/>
            <person name="Fulton R.S."/>
            <person name="Minx P."/>
            <person name="Wilson R."/>
            <person name="Durrens P."/>
            <person name="Jean G."/>
            <person name="Marck C."/>
            <person name="Martin T."/>
            <person name="Nikolski M."/>
            <person name="Rolland T."/>
            <person name="Seret M.-L."/>
            <person name="Casaregola S."/>
            <person name="Despons L."/>
            <person name="Fairhead C."/>
            <person name="Fischer G."/>
            <person name="Lafontaine I."/>
            <person name="Leh V."/>
            <person name="Lemaire M."/>
            <person name="de Montigny J."/>
            <person name="Neuveglise C."/>
            <person name="Thierry A."/>
            <person name="Blanc-Lenfle I."/>
            <person name="Bleykasten C."/>
            <person name="Diffels J."/>
            <person name="Fritsch E."/>
            <person name="Frangeul L."/>
            <person name="Goeffon A."/>
            <person name="Jauniaux N."/>
            <person name="Kachouri-Lafond R."/>
            <person name="Payen C."/>
            <person name="Potier S."/>
            <person name="Pribylova L."/>
            <person name="Ozanne C."/>
            <person name="Richard G.-F."/>
            <person name="Sacerdot C."/>
            <person name="Straub M.-L."/>
            <person name="Talla E."/>
        </authorList>
    </citation>
    <scope>NUCLEOTIDE SEQUENCE [LARGE SCALE GENOMIC DNA]</scope>
    <source>
        <strain evidence="13">ATCC 56472 / CBS 6340 / NRRL Y-8284</strain>
    </source>
</reference>
<dbReference type="OMA" id="AMHQYKV"/>
<dbReference type="HOGENOM" id="CLU_000288_109_1_1"/>
<dbReference type="Pfam" id="PF00069">
    <property type="entry name" value="Pkinase"/>
    <property type="match status" value="2"/>
</dbReference>
<evidence type="ECO:0000313" key="13">
    <source>
        <dbReference type="Proteomes" id="UP000002036"/>
    </source>
</evidence>
<evidence type="ECO:0000256" key="5">
    <source>
        <dbReference type="ARBA" id="ARBA00022777"/>
    </source>
</evidence>
<dbReference type="OrthoDB" id="248923at2759"/>
<feature type="binding site" evidence="9">
    <location>
        <position position="54"/>
    </location>
    <ligand>
        <name>ATP</name>
        <dbReference type="ChEBI" id="CHEBI:30616"/>
    </ligand>
</feature>
<dbReference type="GO" id="GO:0006624">
    <property type="term" value="P:vacuolar protein processing"/>
    <property type="evidence" value="ECO:0007669"/>
    <property type="project" value="TreeGrafter"/>
</dbReference>
<keyword evidence="4 9" id="KW-0547">Nucleotide-binding</keyword>
<dbReference type="PROSITE" id="PS50011">
    <property type="entry name" value="PROTEIN_KINASE_DOM"/>
    <property type="match status" value="1"/>
</dbReference>
<comment type="catalytic activity">
    <reaction evidence="7">
        <text>L-threonyl-[protein] + ATP = O-phospho-L-threonyl-[protein] + ADP + H(+)</text>
        <dbReference type="Rhea" id="RHEA:46608"/>
        <dbReference type="Rhea" id="RHEA-COMP:11060"/>
        <dbReference type="Rhea" id="RHEA-COMP:11605"/>
        <dbReference type="ChEBI" id="CHEBI:15378"/>
        <dbReference type="ChEBI" id="CHEBI:30013"/>
        <dbReference type="ChEBI" id="CHEBI:30616"/>
        <dbReference type="ChEBI" id="CHEBI:61977"/>
        <dbReference type="ChEBI" id="CHEBI:456216"/>
        <dbReference type="EC" id="2.7.11.1"/>
    </reaction>
</comment>
<dbReference type="eggNOG" id="KOG2345">
    <property type="taxonomic scope" value="Eukaryota"/>
</dbReference>
<dbReference type="GO" id="GO:0005524">
    <property type="term" value="F:ATP binding"/>
    <property type="evidence" value="ECO:0007669"/>
    <property type="project" value="UniProtKB-UniRule"/>
</dbReference>
<dbReference type="SUPFAM" id="SSF56112">
    <property type="entry name" value="Protein kinase-like (PK-like)"/>
    <property type="match status" value="1"/>
</dbReference>
<keyword evidence="5" id="KW-0418">Kinase</keyword>
<feature type="domain" description="Protein kinase" evidence="11">
    <location>
        <begin position="26"/>
        <end position="344"/>
    </location>
</feature>
<dbReference type="GO" id="GO:0004674">
    <property type="term" value="F:protein serine/threonine kinase activity"/>
    <property type="evidence" value="ECO:0007669"/>
    <property type="project" value="UniProtKB-KW"/>
</dbReference>
<dbReference type="Gene3D" id="1.10.510.10">
    <property type="entry name" value="Transferase(Phosphotransferase) domain 1"/>
    <property type="match status" value="2"/>
</dbReference>
<evidence type="ECO:0000256" key="6">
    <source>
        <dbReference type="ARBA" id="ARBA00022840"/>
    </source>
</evidence>
<evidence type="ECO:0000259" key="11">
    <source>
        <dbReference type="PROSITE" id="PS50011"/>
    </source>
</evidence>
<dbReference type="STRING" id="559295.C5E292"/>
<dbReference type="FunCoup" id="C5E292">
    <property type="interactions" value="865"/>
</dbReference>
<name>C5E292_LACTC</name>
<keyword evidence="13" id="KW-1185">Reference proteome</keyword>
<accession>C5E292</accession>
<evidence type="ECO:0000313" key="12">
    <source>
        <dbReference type="EMBL" id="CAR30153.1"/>
    </source>
</evidence>
<proteinExistence type="inferred from homology"/>
<sequence>MTFIGTLCGCCGSSQPSYVSVNGHRYHIKRLLGEGGFSFVYLVESRENGLMALKKIRCPFGSIGSISPAMKEVDNYQKFKSPYIAQIIDSQVVQERDGSKTVYILLPYFSKGSLQDEINRHLLDCTQVPELEVVRLALGVARGLLCIHDAAPADESDVTYSIVSAPYAEDSSLLNDLELDTFGESHQAYAHHDIKPSNIMISSEGMPVISDLGSCSRACVEINSRQALLQFQEWRSEHCTLTFMAPEILDVKLNSVITEKCDVWSFGCTIYTMCFGISPFEREEQISGASVTYSLTTGKYSIPSGTNYSSGLIDVVKKCLNVDPDGRPSVDELISLLMDLQSQLVS</sequence>
<evidence type="ECO:0000256" key="1">
    <source>
        <dbReference type="ARBA" id="ARBA00012513"/>
    </source>
</evidence>
<evidence type="ECO:0000256" key="4">
    <source>
        <dbReference type="ARBA" id="ARBA00022741"/>
    </source>
</evidence>
<keyword evidence="6 9" id="KW-0067">ATP-binding</keyword>
<dbReference type="EMBL" id="CU928180">
    <property type="protein sequence ID" value="CAR30153.1"/>
    <property type="molecule type" value="Genomic_DNA"/>
</dbReference>
<dbReference type="PANTHER" id="PTHR45998">
    <property type="entry name" value="SERINE/THREONINE-PROTEIN KINASE 16"/>
    <property type="match status" value="1"/>
</dbReference>
<evidence type="ECO:0000256" key="10">
    <source>
        <dbReference type="RuleBase" id="RU000304"/>
    </source>
</evidence>
<dbReference type="PROSITE" id="PS00108">
    <property type="entry name" value="PROTEIN_KINASE_ST"/>
    <property type="match status" value="1"/>
</dbReference>
<dbReference type="AlphaFoldDB" id="C5E292"/>
<dbReference type="GO" id="GO:0005794">
    <property type="term" value="C:Golgi apparatus"/>
    <property type="evidence" value="ECO:0007669"/>
    <property type="project" value="TreeGrafter"/>
</dbReference>
<dbReference type="EC" id="2.7.11.1" evidence="1"/>
<keyword evidence="2 10" id="KW-0723">Serine/threonine-protein kinase</keyword>
<organism evidence="12 13">
    <name type="scientific">Lachancea thermotolerans (strain ATCC 56472 / CBS 6340 / NRRL Y-8284)</name>
    <name type="common">Yeast</name>
    <name type="synonym">Kluyveromyces thermotolerans</name>
    <dbReference type="NCBI Taxonomy" id="559295"/>
    <lineage>
        <taxon>Eukaryota</taxon>
        <taxon>Fungi</taxon>
        <taxon>Dikarya</taxon>
        <taxon>Ascomycota</taxon>
        <taxon>Saccharomycotina</taxon>
        <taxon>Saccharomycetes</taxon>
        <taxon>Saccharomycetales</taxon>
        <taxon>Saccharomycetaceae</taxon>
        <taxon>Lachancea</taxon>
    </lineage>
</organism>
<comment type="similarity">
    <text evidence="10">Belongs to the protein kinase superfamily.</text>
</comment>
<dbReference type="GO" id="GO:0005773">
    <property type="term" value="C:vacuole"/>
    <property type="evidence" value="ECO:0007669"/>
    <property type="project" value="GOC"/>
</dbReference>
<dbReference type="GeneID" id="8294328"/>
<protein>
    <recommendedName>
        <fullName evidence="1">non-specific serine/threonine protein kinase</fullName>
        <ecNumber evidence="1">2.7.11.1</ecNumber>
    </recommendedName>
</protein>
<dbReference type="InterPro" id="IPR011009">
    <property type="entry name" value="Kinase-like_dom_sf"/>
</dbReference>
<dbReference type="RefSeq" id="XP_002556015.1">
    <property type="nucleotide sequence ID" value="XM_002555969.1"/>
</dbReference>
<dbReference type="KEGG" id="lth:KLTH0H03080g"/>
<evidence type="ECO:0000256" key="9">
    <source>
        <dbReference type="PROSITE-ProRule" id="PRU10141"/>
    </source>
</evidence>
<dbReference type="GO" id="GO:0032889">
    <property type="term" value="P:regulation of vacuole fusion, non-autophagic"/>
    <property type="evidence" value="ECO:0007669"/>
    <property type="project" value="TreeGrafter"/>
</dbReference>
<keyword evidence="3" id="KW-0808">Transferase</keyword>
<dbReference type="PANTHER" id="PTHR45998:SF2">
    <property type="entry name" value="SERINE_THREONINE-PROTEIN KINASE 16"/>
    <property type="match status" value="1"/>
</dbReference>
<dbReference type="InParanoid" id="C5E292"/>
<evidence type="ECO:0000256" key="2">
    <source>
        <dbReference type="ARBA" id="ARBA00022527"/>
    </source>
</evidence>
<gene>
    <name evidence="12" type="ordered locus">KLTH0H03080g</name>
</gene>
<dbReference type="InterPro" id="IPR052239">
    <property type="entry name" value="Ser/Thr-specific_kinases"/>
</dbReference>
<dbReference type="InterPro" id="IPR008271">
    <property type="entry name" value="Ser/Thr_kinase_AS"/>
</dbReference>
<evidence type="ECO:0000256" key="7">
    <source>
        <dbReference type="ARBA" id="ARBA00047899"/>
    </source>
</evidence>
<dbReference type="InterPro" id="IPR000719">
    <property type="entry name" value="Prot_kinase_dom"/>
</dbReference>
<dbReference type="PROSITE" id="PS00107">
    <property type="entry name" value="PROTEIN_KINASE_ATP"/>
    <property type="match status" value="1"/>
</dbReference>
<evidence type="ECO:0000256" key="8">
    <source>
        <dbReference type="ARBA" id="ARBA00048679"/>
    </source>
</evidence>
<dbReference type="InterPro" id="IPR017441">
    <property type="entry name" value="Protein_kinase_ATP_BS"/>
</dbReference>
<dbReference type="SMART" id="SM00220">
    <property type="entry name" value="S_TKc"/>
    <property type="match status" value="1"/>
</dbReference>
<dbReference type="Proteomes" id="UP000002036">
    <property type="component" value="Chromosome H"/>
</dbReference>